<evidence type="ECO:0000313" key="4">
    <source>
        <dbReference type="Proteomes" id="UP000623467"/>
    </source>
</evidence>
<organism evidence="3 4">
    <name type="scientific">Mycena sanguinolenta</name>
    <dbReference type="NCBI Taxonomy" id="230812"/>
    <lineage>
        <taxon>Eukaryota</taxon>
        <taxon>Fungi</taxon>
        <taxon>Dikarya</taxon>
        <taxon>Basidiomycota</taxon>
        <taxon>Agaricomycotina</taxon>
        <taxon>Agaricomycetes</taxon>
        <taxon>Agaricomycetidae</taxon>
        <taxon>Agaricales</taxon>
        <taxon>Marasmiineae</taxon>
        <taxon>Mycenaceae</taxon>
        <taxon>Mycena</taxon>
    </lineage>
</organism>
<evidence type="ECO:0000256" key="1">
    <source>
        <dbReference type="ARBA" id="ARBA00022737"/>
    </source>
</evidence>
<protein>
    <submittedName>
        <fullName evidence="3">NACHT domain-containing protein</fullName>
    </submittedName>
</protein>
<dbReference type="Pfam" id="PF24883">
    <property type="entry name" value="NPHP3_N"/>
    <property type="match status" value="1"/>
</dbReference>
<dbReference type="AlphaFoldDB" id="A0A8H7DI50"/>
<dbReference type="EMBL" id="JACAZH010000002">
    <property type="protein sequence ID" value="KAF7374052.1"/>
    <property type="molecule type" value="Genomic_DNA"/>
</dbReference>
<comment type="caution">
    <text evidence="3">The sequence shown here is derived from an EMBL/GenBank/DDBJ whole genome shotgun (WGS) entry which is preliminary data.</text>
</comment>
<dbReference type="InterPro" id="IPR027417">
    <property type="entry name" value="P-loop_NTPase"/>
</dbReference>
<keyword evidence="1" id="KW-0677">Repeat</keyword>
<dbReference type="OrthoDB" id="3269932at2759"/>
<name>A0A8H7DI50_9AGAR</name>
<feature type="domain" description="Nephrocystin 3-like N-terminal" evidence="2">
    <location>
        <begin position="126"/>
        <end position="172"/>
    </location>
</feature>
<proteinExistence type="predicted"/>
<evidence type="ECO:0000313" key="3">
    <source>
        <dbReference type="EMBL" id="KAF7374052.1"/>
    </source>
</evidence>
<gene>
    <name evidence="3" type="ORF">MSAN_00286100</name>
</gene>
<keyword evidence="4" id="KW-1185">Reference proteome</keyword>
<reference evidence="3" key="1">
    <citation type="submission" date="2020-05" db="EMBL/GenBank/DDBJ databases">
        <title>Mycena genomes resolve the evolution of fungal bioluminescence.</title>
        <authorList>
            <person name="Tsai I.J."/>
        </authorList>
    </citation>
    <scope>NUCLEOTIDE SEQUENCE</scope>
    <source>
        <strain evidence="3">160909Yilan</strain>
    </source>
</reference>
<dbReference type="InterPro" id="IPR056884">
    <property type="entry name" value="NPHP3-like_N"/>
</dbReference>
<dbReference type="SUPFAM" id="SSF52540">
    <property type="entry name" value="P-loop containing nucleoside triphosphate hydrolases"/>
    <property type="match status" value="1"/>
</dbReference>
<accession>A0A8H7DI50</accession>
<evidence type="ECO:0000259" key="2">
    <source>
        <dbReference type="Pfam" id="PF24883"/>
    </source>
</evidence>
<dbReference type="Proteomes" id="UP000623467">
    <property type="component" value="Unassembled WGS sequence"/>
</dbReference>
<sequence length="176" mass="18741">MTGKEQTNPSNFWDKVRGKLKGNTNTMGRLADASPGVDGQIHIRAVYGGTGGTGGSGAYGGTGGMGQGPHFSGVMHVNKMYGTTQQAYTMLLPWFAPKALFNSDPVLGFSARQACTENMQTGLISRLKQWANSTKSSPIFWLSGMAGTGKSTVAYTLCEYWRGEHCLGASFFLLPG</sequence>